<dbReference type="OMA" id="PWVERYD"/>
<evidence type="ECO:0000256" key="1">
    <source>
        <dbReference type="ARBA" id="ARBA00022441"/>
    </source>
</evidence>
<keyword evidence="1" id="KW-0880">Kelch repeat</keyword>
<dbReference type="Ensembl" id="ENSCABT00000022815.1">
    <property type="protein sequence ID" value="ENSCABP00000020820.1"/>
    <property type="gene ID" value="ENSCABG00000015353.1"/>
</dbReference>
<dbReference type="AlphaFoldDB" id="A0A8C0HEJ3"/>
<evidence type="ECO:0000313" key="3">
    <source>
        <dbReference type="Ensembl" id="ENSCABP00000020820.1"/>
    </source>
</evidence>
<proteinExistence type="predicted"/>
<accession>A0A8C0HEJ3</accession>
<dbReference type="PANTHER" id="PTHR24412:SF398">
    <property type="entry name" value="KELCH-LIKE PROTEIN 30"/>
    <property type="match status" value="1"/>
</dbReference>
<reference evidence="3" key="1">
    <citation type="submission" date="2025-08" db="UniProtKB">
        <authorList>
            <consortium name="Ensembl"/>
        </authorList>
    </citation>
    <scope>IDENTIFICATION</scope>
</reference>
<dbReference type="InterPro" id="IPR015915">
    <property type="entry name" value="Kelch-typ_b-propeller"/>
</dbReference>
<keyword evidence="4" id="KW-1185">Reference proteome</keyword>
<dbReference type="GeneTree" id="ENSGT00940000158597"/>
<dbReference type="Gene3D" id="2.120.10.80">
    <property type="entry name" value="Kelch-type beta propeller"/>
    <property type="match status" value="1"/>
</dbReference>
<dbReference type="Proteomes" id="UP000694404">
    <property type="component" value="Unplaced"/>
</dbReference>
<dbReference type="PANTHER" id="PTHR24412">
    <property type="entry name" value="KELCH PROTEIN"/>
    <property type="match status" value="1"/>
</dbReference>
<sequence>MLKPRTNHASAVLNGEIYVECYDPYNNSWCPISPALKYVSNFTATGCLGKLYLIGSCAIKYNALTLQCYNPVIDMWSVIASPFIPKYLSAPRCASLHGAIYLIGDNTKKVYVYDPDANIWILLRPSMFQYAVQSSSQTVAPGKNWRQSWNSSCVEPYLSVCI</sequence>
<name>A0A8C0HEJ3_CHEAB</name>
<dbReference type="SUPFAM" id="SSF117281">
    <property type="entry name" value="Kelch motif"/>
    <property type="match status" value="1"/>
</dbReference>
<evidence type="ECO:0000313" key="4">
    <source>
        <dbReference type="Proteomes" id="UP000694404"/>
    </source>
</evidence>
<evidence type="ECO:0000256" key="2">
    <source>
        <dbReference type="ARBA" id="ARBA00022737"/>
    </source>
</evidence>
<keyword evidence="2" id="KW-0677">Repeat</keyword>
<reference evidence="3" key="2">
    <citation type="submission" date="2025-09" db="UniProtKB">
        <authorList>
            <consortium name="Ensembl"/>
        </authorList>
    </citation>
    <scope>IDENTIFICATION</scope>
</reference>
<protein>
    <submittedName>
        <fullName evidence="3">Uncharacterized protein</fullName>
    </submittedName>
</protein>
<organism evidence="3 4">
    <name type="scientific">Chelonoidis abingdonii</name>
    <name type="common">Abingdon island giant tortoise</name>
    <name type="synonym">Testudo abingdonii</name>
    <dbReference type="NCBI Taxonomy" id="106734"/>
    <lineage>
        <taxon>Eukaryota</taxon>
        <taxon>Metazoa</taxon>
        <taxon>Chordata</taxon>
        <taxon>Craniata</taxon>
        <taxon>Vertebrata</taxon>
        <taxon>Euteleostomi</taxon>
        <taxon>Archelosauria</taxon>
        <taxon>Testudinata</taxon>
        <taxon>Testudines</taxon>
        <taxon>Cryptodira</taxon>
        <taxon>Durocryptodira</taxon>
        <taxon>Testudinoidea</taxon>
        <taxon>Testudinidae</taxon>
        <taxon>Chelonoidis</taxon>
    </lineage>
</organism>